<dbReference type="PROSITE" id="PS50234">
    <property type="entry name" value="VWFA"/>
    <property type="match status" value="1"/>
</dbReference>
<accession>X0SWA1</accession>
<dbReference type="AlphaFoldDB" id="X0SWA1"/>
<evidence type="ECO:0000313" key="3">
    <source>
        <dbReference type="EMBL" id="GAF68070.1"/>
    </source>
</evidence>
<proteinExistence type="predicted"/>
<dbReference type="SMART" id="SM00327">
    <property type="entry name" value="VWA"/>
    <property type="match status" value="1"/>
</dbReference>
<dbReference type="CDD" id="cd00198">
    <property type="entry name" value="vWFA"/>
    <property type="match status" value="1"/>
</dbReference>
<dbReference type="InterPro" id="IPR036465">
    <property type="entry name" value="vWFA_dom_sf"/>
</dbReference>
<evidence type="ECO:0000259" key="2">
    <source>
        <dbReference type="PROSITE" id="PS50234"/>
    </source>
</evidence>
<dbReference type="Gene3D" id="3.40.50.410">
    <property type="entry name" value="von Willebrand factor, type A domain"/>
    <property type="match status" value="1"/>
</dbReference>
<comment type="caution">
    <text evidence="3">The sequence shown here is derived from an EMBL/GenBank/DDBJ whole genome shotgun (WGS) entry which is preliminary data.</text>
</comment>
<organism evidence="3">
    <name type="scientific">marine sediment metagenome</name>
    <dbReference type="NCBI Taxonomy" id="412755"/>
    <lineage>
        <taxon>unclassified sequences</taxon>
        <taxon>metagenomes</taxon>
        <taxon>ecological metagenomes</taxon>
    </lineage>
</organism>
<protein>
    <recommendedName>
        <fullName evidence="2">VWFA domain-containing protein</fullName>
    </recommendedName>
</protein>
<gene>
    <name evidence="3" type="ORF">S01H1_14708</name>
</gene>
<dbReference type="EMBL" id="BARS01007661">
    <property type="protein sequence ID" value="GAF68070.1"/>
    <property type="molecule type" value="Genomic_DNA"/>
</dbReference>
<reference evidence="3" key="1">
    <citation type="journal article" date="2014" name="Front. Microbiol.">
        <title>High frequency of phylogenetically diverse reductive dehalogenase-homologous genes in deep subseafloor sedimentary metagenomes.</title>
        <authorList>
            <person name="Kawai M."/>
            <person name="Futagami T."/>
            <person name="Toyoda A."/>
            <person name="Takaki Y."/>
            <person name="Nishi S."/>
            <person name="Hori S."/>
            <person name="Arai W."/>
            <person name="Tsubouchi T."/>
            <person name="Morono Y."/>
            <person name="Uchiyama I."/>
            <person name="Ito T."/>
            <person name="Fujiyama A."/>
            <person name="Inagaki F."/>
            <person name="Takami H."/>
        </authorList>
    </citation>
    <scope>NUCLEOTIDE SEQUENCE</scope>
    <source>
        <strain evidence="3">Expedition CK06-06</strain>
    </source>
</reference>
<dbReference type="Pfam" id="PF13519">
    <property type="entry name" value="VWA_2"/>
    <property type="match status" value="1"/>
</dbReference>
<name>X0SWA1_9ZZZZ</name>
<dbReference type="InterPro" id="IPR002035">
    <property type="entry name" value="VWF_A"/>
</dbReference>
<feature type="non-terminal residue" evidence="3">
    <location>
        <position position="389"/>
    </location>
</feature>
<evidence type="ECO:0000256" key="1">
    <source>
        <dbReference type="SAM" id="MobiDB-lite"/>
    </source>
</evidence>
<feature type="region of interest" description="Disordered" evidence="1">
    <location>
        <begin position="1"/>
        <end position="45"/>
    </location>
</feature>
<dbReference type="SUPFAM" id="SSF53300">
    <property type="entry name" value="vWA-like"/>
    <property type="match status" value="1"/>
</dbReference>
<sequence length="389" mass="45161">MQKYKRNNEKPYDITRKIDKQERRIDKCKSDSGRRKATEEKEKLEEQWKSNIEGSEKLYEKNNEIRNKADEKYRRDCAVGEEIGKGKEKLQSYLDDDDDMEEYSNNELEVIEDAFDIGFKNIDKFDYDPNHTEIDEDAKAIFINFLQEQVRKSLVEEEQGIKIRTEKLSEYRTNPGAIICNEKTIDELNSRIIFLVDSSGSMEQDSWRSSINKEKIAKDVMSTLGKVLDDVKDPLGIDYSIIAFGSRNNVRVIKEFGSEEIGWERWNCNDRETAIKPAFLKAIEMFEEEEGGQQMKKIIITLSDGGWNGGFRHGYNDNFYLKNEDSGADYVYVRKMFPKNNISLINIGITLDDYYTSNYSDIYTDNVTSLDDLGKVLTSQVMLAMEKVS</sequence>
<feature type="domain" description="VWFA" evidence="2">
    <location>
        <begin position="191"/>
        <end position="349"/>
    </location>
</feature>